<evidence type="ECO:0000313" key="2">
    <source>
        <dbReference type="EMBL" id="JAH67366.1"/>
    </source>
</evidence>
<dbReference type="EMBL" id="GBXM01041211">
    <property type="protein sequence ID" value="JAH67366.1"/>
    <property type="molecule type" value="Transcribed_RNA"/>
</dbReference>
<keyword evidence="1" id="KW-0472">Membrane</keyword>
<sequence>MFAYLFVGVLKKKYFFFLEVVCSFCGWLSYLLGMALNAVLLKPKQMLIM</sequence>
<organism evidence="2">
    <name type="scientific">Anguilla anguilla</name>
    <name type="common">European freshwater eel</name>
    <name type="synonym">Muraena anguilla</name>
    <dbReference type="NCBI Taxonomy" id="7936"/>
    <lineage>
        <taxon>Eukaryota</taxon>
        <taxon>Metazoa</taxon>
        <taxon>Chordata</taxon>
        <taxon>Craniata</taxon>
        <taxon>Vertebrata</taxon>
        <taxon>Euteleostomi</taxon>
        <taxon>Actinopterygii</taxon>
        <taxon>Neopterygii</taxon>
        <taxon>Teleostei</taxon>
        <taxon>Anguilliformes</taxon>
        <taxon>Anguillidae</taxon>
        <taxon>Anguilla</taxon>
    </lineage>
</organism>
<accession>A0A0E9UNN4</accession>
<dbReference type="AlphaFoldDB" id="A0A0E9UNN4"/>
<feature type="transmembrane region" description="Helical" evidence="1">
    <location>
        <begin position="14"/>
        <end position="41"/>
    </location>
</feature>
<keyword evidence="1" id="KW-1133">Transmembrane helix</keyword>
<protein>
    <submittedName>
        <fullName evidence="2">Uncharacterized protein</fullName>
    </submittedName>
</protein>
<reference evidence="2" key="1">
    <citation type="submission" date="2014-11" db="EMBL/GenBank/DDBJ databases">
        <authorList>
            <person name="Amaro Gonzalez C."/>
        </authorList>
    </citation>
    <scope>NUCLEOTIDE SEQUENCE</scope>
</reference>
<reference evidence="2" key="2">
    <citation type="journal article" date="2015" name="Fish Shellfish Immunol.">
        <title>Early steps in the European eel (Anguilla anguilla)-Vibrio vulnificus interaction in the gills: Role of the RtxA13 toxin.</title>
        <authorList>
            <person name="Callol A."/>
            <person name="Pajuelo D."/>
            <person name="Ebbesson L."/>
            <person name="Teles M."/>
            <person name="MacKenzie S."/>
            <person name="Amaro C."/>
        </authorList>
    </citation>
    <scope>NUCLEOTIDE SEQUENCE</scope>
</reference>
<name>A0A0E9UNN4_ANGAN</name>
<proteinExistence type="predicted"/>
<keyword evidence="1" id="KW-0812">Transmembrane</keyword>
<evidence type="ECO:0000256" key="1">
    <source>
        <dbReference type="SAM" id="Phobius"/>
    </source>
</evidence>